<reference evidence="1 2" key="1">
    <citation type="submission" date="2024-11" db="EMBL/GenBank/DDBJ databases">
        <title>A near-complete genome assembly of Cinchona calisaya.</title>
        <authorList>
            <person name="Lian D.C."/>
            <person name="Zhao X.W."/>
            <person name="Wei L."/>
        </authorList>
    </citation>
    <scope>NUCLEOTIDE SEQUENCE [LARGE SCALE GENOMIC DNA]</scope>
    <source>
        <tissue evidence="1">Nenye</tissue>
    </source>
</reference>
<evidence type="ECO:0000313" key="2">
    <source>
        <dbReference type="Proteomes" id="UP001630127"/>
    </source>
</evidence>
<comment type="caution">
    <text evidence="1">The sequence shown here is derived from an EMBL/GenBank/DDBJ whole genome shotgun (WGS) entry which is preliminary data.</text>
</comment>
<dbReference type="EMBL" id="JBJUIK010000013">
    <property type="protein sequence ID" value="KAL3506484.1"/>
    <property type="molecule type" value="Genomic_DNA"/>
</dbReference>
<sequence>MQDCRVGSIHGQHANTGITVKDVGIRNIVLSTNFKSSTLFEADEQQSLIGYRLKGATRDLFELASKLSNFEKIQQREAEMKAIQKKNLYKKPDHNVFFVQGEHYESAQLKRYFIQYLRLTIAVMIWFVSGNCITGEFESVTLIIDGKPQTWVRRKQPKKEDHRRVQGAV</sequence>
<proteinExistence type="predicted"/>
<keyword evidence="2" id="KW-1185">Reference proteome</keyword>
<dbReference type="AlphaFoldDB" id="A0ABD2YKH7"/>
<protein>
    <submittedName>
        <fullName evidence="1">Uncharacterized protein</fullName>
    </submittedName>
</protein>
<gene>
    <name evidence="1" type="ORF">ACH5RR_031866</name>
</gene>
<name>A0ABD2YKH7_9GENT</name>
<accession>A0ABD2YKH7</accession>
<evidence type="ECO:0000313" key="1">
    <source>
        <dbReference type="EMBL" id="KAL3506484.1"/>
    </source>
</evidence>
<dbReference type="Proteomes" id="UP001630127">
    <property type="component" value="Unassembled WGS sequence"/>
</dbReference>
<organism evidence="1 2">
    <name type="scientific">Cinchona calisaya</name>
    <dbReference type="NCBI Taxonomy" id="153742"/>
    <lineage>
        <taxon>Eukaryota</taxon>
        <taxon>Viridiplantae</taxon>
        <taxon>Streptophyta</taxon>
        <taxon>Embryophyta</taxon>
        <taxon>Tracheophyta</taxon>
        <taxon>Spermatophyta</taxon>
        <taxon>Magnoliopsida</taxon>
        <taxon>eudicotyledons</taxon>
        <taxon>Gunneridae</taxon>
        <taxon>Pentapetalae</taxon>
        <taxon>asterids</taxon>
        <taxon>lamiids</taxon>
        <taxon>Gentianales</taxon>
        <taxon>Rubiaceae</taxon>
        <taxon>Cinchonoideae</taxon>
        <taxon>Cinchoneae</taxon>
        <taxon>Cinchona</taxon>
    </lineage>
</organism>